<dbReference type="Gene3D" id="3.40.50.150">
    <property type="entry name" value="Vaccinia Virus protein VP39"/>
    <property type="match status" value="1"/>
</dbReference>
<evidence type="ECO:0000313" key="6">
    <source>
        <dbReference type="Proteomes" id="UP000316852"/>
    </source>
</evidence>
<organism evidence="5 6">
    <name type="scientific">Eiseniibacteriota bacterium</name>
    <dbReference type="NCBI Taxonomy" id="2212470"/>
    <lineage>
        <taxon>Bacteria</taxon>
        <taxon>Candidatus Eiseniibacteriota</taxon>
    </lineage>
</organism>
<dbReference type="GO" id="GO:0008168">
    <property type="term" value="F:methyltransferase activity"/>
    <property type="evidence" value="ECO:0007669"/>
    <property type="project" value="UniProtKB-KW"/>
</dbReference>
<dbReference type="Pfam" id="PF13649">
    <property type="entry name" value="Methyltransf_25"/>
    <property type="match status" value="1"/>
</dbReference>
<evidence type="ECO:0000259" key="4">
    <source>
        <dbReference type="Pfam" id="PF13649"/>
    </source>
</evidence>
<gene>
    <name evidence="5" type="ORF">E6K76_11045</name>
</gene>
<evidence type="ECO:0000256" key="3">
    <source>
        <dbReference type="ARBA" id="ARBA00022691"/>
    </source>
</evidence>
<keyword evidence="2 5" id="KW-0808">Transferase</keyword>
<reference evidence="5 6" key="1">
    <citation type="journal article" date="2019" name="Nat. Microbiol.">
        <title>Mediterranean grassland soil C-N compound turnover is dependent on rainfall and depth, and is mediated by genomically divergent microorganisms.</title>
        <authorList>
            <person name="Diamond S."/>
            <person name="Andeer P.F."/>
            <person name="Li Z."/>
            <person name="Crits-Christoph A."/>
            <person name="Burstein D."/>
            <person name="Anantharaman K."/>
            <person name="Lane K.R."/>
            <person name="Thomas B.C."/>
            <person name="Pan C."/>
            <person name="Northen T.R."/>
            <person name="Banfield J.F."/>
        </authorList>
    </citation>
    <scope>NUCLEOTIDE SEQUENCE [LARGE SCALE GENOMIC DNA]</scope>
    <source>
        <strain evidence="5">WS_6</strain>
    </source>
</reference>
<dbReference type="Proteomes" id="UP000316852">
    <property type="component" value="Unassembled WGS sequence"/>
</dbReference>
<dbReference type="AlphaFoldDB" id="A0A538T0Y5"/>
<proteinExistence type="predicted"/>
<dbReference type="GO" id="GO:0032259">
    <property type="term" value="P:methylation"/>
    <property type="evidence" value="ECO:0007669"/>
    <property type="project" value="UniProtKB-KW"/>
</dbReference>
<dbReference type="PANTHER" id="PTHR43464">
    <property type="entry name" value="METHYLTRANSFERASE"/>
    <property type="match status" value="1"/>
</dbReference>
<feature type="domain" description="Methyltransferase" evidence="4">
    <location>
        <begin position="66"/>
        <end position="158"/>
    </location>
</feature>
<keyword evidence="1 5" id="KW-0489">Methyltransferase</keyword>
<dbReference type="CDD" id="cd02440">
    <property type="entry name" value="AdoMet_MTases"/>
    <property type="match status" value="1"/>
</dbReference>
<comment type="caution">
    <text evidence="5">The sequence shown here is derived from an EMBL/GenBank/DDBJ whole genome shotgun (WGS) entry which is preliminary data.</text>
</comment>
<evidence type="ECO:0000313" key="5">
    <source>
        <dbReference type="EMBL" id="TMQ57272.1"/>
    </source>
</evidence>
<accession>A0A538T0Y5</accession>
<dbReference type="PANTHER" id="PTHR43464:SF19">
    <property type="entry name" value="UBIQUINONE BIOSYNTHESIS O-METHYLTRANSFERASE, MITOCHONDRIAL"/>
    <property type="match status" value="1"/>
</dbReference>
<keyword evidence="3" id="KW-0949">S-adenosyl-L-methionine</keyword>
<evidence type="ECO:0000256" key="2">
    <source>
        <dbReference type="ARBA" id="ARBA00022679"/>
    </source>
</evidence>
<name>A0A538T0Y5_UNCEI</name>
<evidence type="ECO:0000256" key="1">
    <source>
        <dbReference type="ARBA" id="ARBA00022603"/>
    </source>
</evidence>
<dbReference type="InterPro" id="IPR041698">
    <property type="entry name" value="Methyltransf_25"/>
</dbReference>
<dbReference type="InterPro" id="IPR029063">
    <property type="entry name" value="SAM-dependent_MTases_sf"/>
</dbReference>
<sequence length="311" mass="34568">MPLKAERFLEAARARLEPLRGTYIYEPISRDLLAKTEQVDSGYGRWLAALLPYLAVECGVAGKPRVLDFGCGSGELTVLMNTLGFEVTGLDLHEEHLALARILAAENGVSGERFVLHRGGPLPFADRSFDLVTLFVVLEHLSDPVLDLVIPELRRVCSGGLFIQVPNRLQTRDDHTGLAFVPWMPRWLAARYVGLHGPRHRYAISRDGSWDVTYRTFGAIRRTFERHGLSVRFVPDALVYPPLDVARPLLQPPEGTPGWKRLAHRAARGAIRVLLGGEPPPQAWYPYLNLLATARRAPAHDAAAKAIPTRT</sequence>
<dbReference type="EMBL" id="VBOW01000067">
    <property type="protein sequence ID" value="TMQ57272.1"/>
    <property type="molecule type" value="Genomic_DNA"/>
</dbReference>
<dbReference type="SUPFAM" id="SSF53335">
    <property type="entry name" value="S-adenosyl-L-methionine-dependent methyltransferases"/>
    <property type="match status" value="1"/>
</dbReference>
<protein>
    <submittedName>
        <fullName evidence="5">Class I SAM-dependent methyltransferase</fullName>
    </submittedName>
</protein>